<evidence type="ECO:0000256" key="1">
    <source>
        <dbReference type="SAM" id="MobiDB-lite"/>
    </source>
</evidence>
<feature type="region of interest" description="Disordered" evidence="1">
    <location>
        <begin position="1"/>
        <end position="118"/>
    </location>
</feature>
<accession>A0ABN9V7U9</accession>
<organism evidence="2 3">
    <name type="scientific">Prorocentrum cordatum</name>
    <dbReference type="NCBI Taxonomy" id="2364126"/>
    <lineage>
        <taxon>Eukaryota</taxon>
        <taxon>Sar</taxon>
        <taxon>Alveolata</taxon>
        <taxon>Dinophyceae</taxon>
        <taxon>Prorocentrales</taxon>
        <taxon>Prorocentraceae</taxon>
        <taxon>Prorocentrum</taxon>
    </lineage>
</organism>
<gene>
    <name evidence="2" type="ORF">PCOR1329_LOCUS55490</name>
</gene>
<sequence>MASSRGCHGCLGPLLSSPGPAEERARRHQASRGRPGRTQQAGAHRGGADPSRRGRPLARPVAQAEAPRSGTELAKQGRPAAGPAPMADVPGGSAELATRPAAEAEVPEGGTEPAKQGWPVAEPGAAAAVESAALASAVQVGGHGAVAPEADASVIAAQCGRAHATETGSLRQCGPTPERAVWSVGLTKQTGLCASGSQVGIEVCPYPSKFSGYALKVVAITSGLVQRWNADQPGKKIQLDDLITECNGVMGDHHAIAQAIKRNTDIRLTISRRSRWQADNSVLRDDTDGLFFRPTPSGLEQKDGLSQDDLVMWGSCVDGVPMPDGQWLQVEGKGYLPIVLRNIQVLRLQEFLELSLHRAHAHAKRGGCTPCRGRSCREAWARQQVWAV</sequence>
<keyword evidence="3" id="KW-1185">Reference proteome</keyword>
<dbReference type="EMBL" id="CAUYUJ010016805">
    <property type="protein sequence ID" value="CAK0868991.1"/>
    <property type="molecule type" value="Genomic_DNA"/>
</dbReference>
<reference evidence="2" key="1">
    <citation type="submission" date="2023-10" db="EMBL/GenBank/DDBJ databases">
        <authorList>
            <person name="Chen Y."/>
            <person name="Shah S."/>
            <person name="Dougan E. K."/>
            <person name="Thang M."/>
            <person name="Chan C."/>
        </authorList>
    </citation>
    <scope>NUCLEOTIDE SEQUENCE [LARGE SCALE GENOMIC DNA]</scope>
</reference>
<evidence type="ECO:0000313" key="3">
    <source>
        <dbReference type="Proteomes" id="UP001189429"/>
    </source>
</evidence>
<proteinExistence type="predicted"/>
<protein>
    <recommendedName>
        <fullName evidence="4">PDZ domain-containing protein</fullName>
    </recommendedName>
</protein>
<comment type="caution">
    <text evidence="2">The sequence shown here is derived from an EMBL/GenBank/DDBJ whole genome shotgun (WGS) entry which is preliminary data.</text>
</comment>
<name>A0ABN9V7U9_9DINO</name>
<dbReference type="Proteomes" id="UP001189429">
    <property type="component" value="Unassembled WGS sequence"/>
</dbReference>
<feature type="compositionally biased region" description="Basic residues" evidence="1">
    <location>
        <begin position="26"/>
        <end position="35"/>
    </location>
</feature>
<evidence type="ECO:0000313" key="2">
    <source>
        <dbReference type="EMBL" id="CAK0868991.1"/>
    </source>
</evidence>
<evidence type="ECO:0008006" key="4">
    <source>
        <dbReference type="Google" id="ProtNLM"/>
    </source>
</evidence>